<protein>
    <submittedName>
        <fullName evidence="1">Uncharacterized protein</fullName>
    </submittedName>
</protein>
<reference evidence="1" key="1">
    <citation type="submission" date="2021-09" db="EMBL/GenBank/DDBJ databases">
        <title>The genome of Mauremys mutica provides insights into the evolution of semi-aquatic lifestyle.</title>
        <authorList>
            <person name="Gong S."/>
            <person name="Gao Y."/>
        </authorList>
    </citation>
    <scope>NUCLEOTIDE SEQUENCE</scope>
    <source>
        <strain evidence="1">MM-2020</strain>
        <tissue evidence="1">Muscle</tissue>
    </source>
</reference>
<keyword evidence="2" id="KW-1185">Reference proteome</keyword>
<comment type="caution">
    <text evidence="1">The sequence shown here is derived from an EMBL/GenBank/DDBJ whole genome shotgun (WGS) entry which is preliminary data.</text>
</comment>
<accession>A0A9D3X3Q1</accession>
<gene>
    <name evidence="1" type="ORF">KIL84_008870</name>
</gene>
<sequence>MQTQAGLTFLLQLNGRKCVKPFLCITRISLSSCSLIVIFVSFPDAPEVGNSVNVFKDHVGIFTSIKICNHAHYWLASPLLAGASVFPSDSGQHSNWQLLVILPCRLKALPVGQAGGVSF</sequence>
<dbReference type="AlphaFoldDB" id="A0A9D3X3Q1"/>
<dbReference type="EMBL" id="JAHDVG010000479">
    <property type="protein sequence ID" value="KAH1174879.1"/>
    <property type="molecule type" value="Genomic_DNA"/>
</dbReference>
<organism evidence="1 2">
    <name type="scientific">Mauremys mutica</name>
    <name type="common">yellowpond turtle</name>
    <dbReference type="NCBI Taxonomy" id="74926"/>
    <lineage>
        <taxon>Eukaryota</taxon>
        <taxon>Metazoa</taxon>
        <taxon>Chordata</taxon>
        <taxon>Craniata</taxon>
        <taxon>Vertebrata</taxon>
        <taxon>Euteleostomi</taxon>
        <taxon>Archelosauria</taxon>
        <taxon>Testudinata</taxon>
        <taxon>Testudines</taxon>
        <taxon>Cryptodira</taxon>
        <taxon>Durocryptodira</taxon>
        <taxon>Testudinoidea</taxon>
        <taxon>Geoemydidae</taxon>
        <taxon>Geoemydinae</taxon>
        <taxon>Mauremys</taxon>
    </lineage>
</organism>
<name>A0A9D3X3Q1_9SAUR</name>
<evidence type="ECO:0000313" key="2">
    <source>
        <dbReference type="Proteomes" id="UP000827986"/>
    </source>
</evidence>
<evidence type="ECO:0000313" key="1">
    <source>
        <dbReference type="EMBL" id="KAH1174879.1"/>
    </source>
</evidence>
<proteinExistence type="predicted"/>
<dbReference type="Proteomes" id="UP000827986">
    <property type="component" value="Unassembled WGS sequence"/>
</dbReference>